<protein>
    <submittedName>
        <fullName evidence="1">Uncharacterized protein</fullName>
    </submittedName>
</protein>
<reference evidence="2" key="1">
    <citation type="submission" date="2017-04" db="EMBL/GenBank/DDBJ databases">
        <title>Genome evolution of the luminous symbionts of deep sea anglerfish.</title>
        <authorList>
            <person name="Hendry T.A."/>
        </authorList>
    </citation>
    <scope>NUCLEOTIDE SEQUENCE [LARGE SCALE GENOMIC DNA]</scope>
</reference>
<dbReference type="Proteomes" id="UP000218160">
    <property type="component" value="Chromosome 1"/>
</dbReference>
<dbReference type="OrthoDB" id="9784823at2"/>
<proteinExistence type="predicted"/>
<evidence type="ECO:0000313" key="1">
    <source>
        <dbReference type="EMBL" id="ATF09876.1"/>
    </source>
</evidence>
<sequence>MSYLLAEVVMGLEAYHCDFLSSVFMDLELGSDRMGQFFIPFEVSRMISMIVHGETVLCPN</sequence>
<gene>
    <name evidence="1" type="ORF">BTN50_1397</name>
</gene>
<dbReference type="KEGG" id="elux:BTN50_1397"/>
<dbReference type="RefSeq" id="WP_150137101.1">
    <property type="nucleotide sequence ID" value="NZ_CP020660.1"/>
</dbReference>
<organism evidence="1 2">
    <name type="scientific">Candidatus Enterovibrio altilux</name>
    <dbReference type="NCBI Taxonomy" id="1927128"/>
    <lineage>
        <taxon>Bacteria</taxon>
        <taxon>Pseudomonadati</taxon>
        <taxon>Pseudomonadota</taxon>
        <taxon>Gammaproteobacteria</taxon>
        <taxon>Vibrionales</taxon>
        <taxon>Vibrionaceae</taxon>
        <taxon>Enterovibrio</taxon>
    </lineage>
</organism>
<keyword evidence="2" id="KW-1185">Reference proteome</keyword>
<dbReference type="EMBL" id="CP020660">
    <property type="protein sequence ID" value="ATF09876.1"/>
    <property type="molecule type" value="Genomic_DNA"/>
</dbReference>
<name>A0A291BA43_9GAMM</name>
<accession>A0A291BA43</accession>
<evidence type="ECO:0000313" key="2">
    <source>
        <dbReference type="Proteomes" id="UP000218160"/>
    </source>
</evidence>
<dbReference type="AlphaFoldDB" id="A0A291BA43"/>